<proteinExistence type="predicted"/>
<sequence length="135" mass="15522">MTIIETTSFLEKVKGIYQRISTSEAAVETWQELLCDISYEKAFKAYYQYLKNNENHDPKPGDILKIARSIYEPIPEFERVECEKCRGTGIITLVYRDKREAVGACTCENGLAHPGLPVIQLPSYNFDEFGRVKYD</sequence>
<reference evidence="1" key="1">
    <citation type="submission" date="2019-10" db="EMBL/GenBank/DDBJ databases">
        <authorList>
            <person name="Ross D.E."/>
            <person name="Gulliver D."/>
        </authorList>
    </citation>
    <scope>NUCLEOTIDE SEQUENCE</scope>
    <source>
        <strain evidence="1">DER-2019</strain>
    </source>
</reference>
<dbReference type="Gene3D" id="1.10.8.200">
    <property type="entry name" value="Replisome organizer (g39p helicase loader/inhibitor protein)"/>
    <property type="match status" value="1"/>
</dbReference>
<evidence type="ECO:0000313" key="1">
    <source>
        <dbReference type="EMBL" id="MBC3887256.1"/>
    </source>
</evidence>
<accession>A0A923KWH0</accession>
<organism evidence="1 2">
    <name type="scientific">Acetobacterium paludosum</name>
    <dbReference type="NCBI Taxonomy" id="52693"/>
    <lineage>
        <taxon>Bacteria</taxon>
        <taxon>Bacillati</taxon>
        <taxon>Bacillota</taxon>
        <taxon>Clostridia</taxon>
        <taxon>Eubacteriales</taxon>
        <taxon>Eubacteriaceae</taxon>
        <taxon>Acetobacterium</taxon>
    </lineage>
</organism>
<evidence type="ECO:0000313" key="2">
    <source>
        <dbReference type="Proteomes" id="UP000616595"/>
    </source>
</evidence>
<dbReference type="RefSeq" id="WP_148566402.1">
    <property type="nucleotide sequence ID" value="NZ_RXYA01000004.1"/>
</dbReference>
<dbReference type="OrthoDB" id="1779458at2"/>
<keyword evidence="2" id="KW-1185">Reference proteome</keyword>
<gene>
    <name evidence="1" type="ORF">GH810_02895</name>
</gene>
<dbReference type="EMBL" id="WJBD01000002">
    <property type="protein sequence ID" value="MBC3887256.1"/>
    <property type="molecule type" value="Genomic_DNA"/>
</dbReference>
<dbReference type="AlphaFoldDB" id="A0A923KWH0"/>
<dbReference type="Proteomes" id="UP000616595">
    <property type="component" value="Unassembled WGS sequence"/>
</dbReference>
<reference evidence="1" key="2">
    <citation type="submission" date="2020-10" db="EMBL/GenBank/DDBJ databases">
        <title>Comparative genomics of the Acetobacterium genus.</title>
        <authorList>
            <person name="Marshall C."/>
            <person name="May H."/>
            <person name="Norman S."/>
        </authorList>
    </citation>
    <scope>NUCLEOTIDE SEQUENCE</scope>
    <source>
        <strain evidence="1">DER-2019</strain>
    </source>
</reference>
<protein>
    <submittedName>
        <fullName evidence="1">Uncharacterized protein</fullName>
    </submittedName>
</protein>
<name>A0A923KWH0_9FIRM</name>
<comment type="caution">
    <text evidence="1">The sequence shown here is derived from an EMBL/GenBank/DDBJ whole genome shotgun (WGS) entry which is preliminary data.</text>
</comment>